<dbReference type="Proteomes" id="UP001590950">
    <property type="component" value="Unassembled WGS sequence"/>
</dbReference>
<evidence type="ECO:0000313" key="2">
    <source>
        <dbReference type="Proteomes" id="UP001590950"/>
    </source>
</evidence>
<dbReference type="Gene3D" id="1.10.510.10">
    <property type="entry name" value="Transferase(Phosphotransferase) domain 1"/>
    <property type="match status" value="1"/>
</dbReference>
<comment type="caution">
    <text evidence="1">The sequence shown here is derived from an EMBL/GenBank/DDBJ whole genome shotgun (WGS) entry which is preliminary data.</text>
</comment>
<keyword evidence="2" id="KW-1185">Reference proteome</keyword>
<evidence type="ECO:0008006" key="3">
    <source>
        <dbReference type="Google" id="ProtNLM"/>
    </source>
</evidence>
<reference evidence="1 2" key="1">
    <citation type="submission" date="2024-09" db="EMBL/GenBank/DDBJ databases">
        <title>Rethinking Asexuality: The Enigmatic Case of Functional Sexual Genes in Lepraria (Stereocaulaceae).</title>
        <authorList>
            <person name="Doellman M."/>
            <person name="Sun Y."/>
            <person name="Barcenas-Pena A."/>
            <person name="Lumbsch H.T."/>
            <person name="Grewe F."/>
        </authorList>
    </citation>
    <scope>NUCLEOTIDE SEQUENCE [LARGE SCALE GENOMIC DNA]</scope>
    <source>
        <strain evidence="1 2">Mercado 3170</strain>
    </source>
</reference>
<name>A0ABR4AIN6_9LECA</name>
<proteinExistence type="predicted"/>
<gene>
    <name evidence="1" type="ORF">N7G274_002071</name>
</gene>
<evidence type="ECO:0000313" key="1">
    <source>
        <dbReference type="EMBL" id="KAL2045643.1"/>
    </source>
</evidence>
<dbReference type="PANTHER" id="PTHR37542">
    <property type="entry name" value="HELO DOMAIN-CONTAINING PROTEIN-RELATED"/>
    <property type="match status" value="1"/>
</dbReference>
<dbReference type="SUPFAM" id="SSF56112">
    <property type="entry name" value="Protein kinase-like (PK-like)"/>
    <property type="match status" value="1"/>
</dbReference>
<dbReference type="InterPro" id="IPR011009">
    <property type="entry name" value="Kinase-like_dom_sf"/>
</dbReference>
<sequence>MDPFSLTVGSLSIADICIRYGNELVKRYQAFRNAEQETQETLLMLENHWVKMEHQIQFLNSIWDSLDSELQTHQLSVLRVLQGRLQAAILIVDGLHGDTKEESSTKQLMRKRGDIKRLKYAVLVKERLQKAVEELREWSSMFDPSWFLIISVRNPRIDETLTEQSSIHSGPVSELKTLRDAVNTDESLDGTNKSMFMSPTDIASGRTPIDFSSSQVAMEAHNDRSTYIIDTMSLHPQANVQATTKDVRHLARTLSAMIPLTFGLLRCQGVIRNLPPTSNSPKAPPKVGSAIPLYNFEFVFAIPQGLRAPQSLRGLLLSPVQEHPLDERFEVAKRLANSIMFVHNAQFVHKNISSETILLLKNESSVLGMPFLVGFEKFRLADGKTYHIGDSKWQQNLYRYPTRQGMRPGEEYRMQHDIYSLGVCLLEIGLWSSFVLYDSRNHGPKPCPELAITLDSQEKDFRTKAFEVKRTLIDLARKRLPSRMGQRYAEIVESCLTCLDKTNPDFGNEREFMDEDGVLVGVRYIEKILSKLQEISI</sequence>
<organism evidence="1 2">
    <name type="scientific">Stereocaulon virgatum</name>
    <dbReference type="NCBI Taxonomy" id="373712"/>
    <lineage>
        <taxon>Eukaryota</taxon>
        <taxon>Fungi</taxon>
        <taxon>Dikarya</taxon>
        <taxon>Ascomycota</taxon>
        <taxon>Pezizomycotina</taxon>
        <taxon>Lecanoromycetes</taxon>
        <taxon>OSLEUM clade</taxon>
        <taxon>Lecanoromycetidae</taxon>
        <taxon>Lecanorales</taxon>
        <taxon>Lecanorineae</taxon>
        <taxon>Stereocaulaceae</taxon>
        <taxon>Stereocaulon</taxon>
    </lineage>
</organism>
<accession>A0ABR4AIN6</accession>
<dbReference type="EMBL" id="JBEFKJ010000006">
    <property type="protein sequence ID" value="KAL2045643.1"/>
    <property type="molecule type" value="Genomic_DNA"/>
</dbReference>
<dbReference type="PANTHER" id="PTHR37542:SF1">
    <property type="entry name" value="PRION-INHIBITION AND PROPAGATION HELO DOMAIN-CONTAINING PROTEIN"/>
    <property type="match status" value="1"/>
</dbReference>
<protein>
    <recommendedName>
        <fullName evidence="3">Protein kinase domain-containing protein</fullName>
    </recommendedName>
</protein>